<feature type="chain" id="PRO_5047206556" evidence="2">
    <location>
        <begin position="18"/>
        <end position="263"/>
    </location>
</feature>
<evidence type="ECO:0000313" key="3">
    <source>
        <dbReference type="EMBL" id="KAK4494773.1"/>
    </source>
</evidence>
<feature type="compositionally biased region" description="Low complexity" evidence="1">
    <location>
        <begin position="82"/>
        <end position="98"/>
    </location>
</feature>
<feature type="compositionally biased region" description="Gly residues" evidence="1">
    <location>
        <begin position="70"/>
        <end position="81"/>
    </location>
</feature>
<reference evidence="3 4" key="1">
    <citation type="journal article" date="2023" name="G3 (Bethesda)">
        <title>A chromosome-level genome assembly of Zasmidium syzygii isolated from banana leaves.</title>
        <authorList>
            <person name="van Westerhoven A.C."/>
            <person name="Mehrabi R."/>
            <person name="Talebi R."/>
            <person name="Steentjes M.B.F."/>
            <person name="Corcolon B."/>
            <person name="Chong P.A."/>
            <person name="Kema G.H.J."/>
            <person name="Seidl M.F."/>
        </authorList>
    </citation>
    <scope>NUCLEOTIDE SEQUENCE [LARGE SCALE GENOMIC DNA]</scope>
    <source>
        <strain evidence="3 4">P124</strain>
    </source>
</reference>
<protein>
    <submittedName>
        <fullName evidence="3">Uncharacterized protein</fullName>
    </submittedName>
</protein>
<feature type="signal peptide" evidence="2">
    <location>
        <begin position="1"/>
        <end position="17"/>
    </location>
</feature>
<gene>
    <name evidence="3" type="ORF">PRZ48_014129</name>
</gene>
<organism evidence="3 4">
    <name type="scientific">Zasmidium cellare</name>
    <name type="common">Wine cellar mold</name>
    <name type="synonym">Racodium cellare</name>
    <dbReference type="NCBI Taxonomy" id="395010"/>
    <lineage>
        <taxon>Eukaryota</taxon>
        <taxon>Fungi</taxon>
        <taxon>Dikarya</taxon>
        <taxon>Ascomycota</taxon>
        <taxon>Pezizomycotina</taxon>
        <taxon>Dothideomycetes</taxon>
        <taxon>Dothideomycetidae</taxon>
        <taxon>Mycosphaerellales</taxon>
        <taxon>Mycosphaerellaceae</taxon>
        <taxon>Zasmidium</taxon>
    </lineage>
</organism>
<evidence type="ECO:0000313" key="4">
    <source>
        <dbReference type="Proteomes" id="UP001305779"/>
    </source>
</evidence>
<keyword evidence="4" id="KW-1185">Reference proteome</keyword>
<comment type="caution">
    <text evidence="3">The sequence shown here is derived from an EMBL/GenBank/DDBJ whole genome shotgun (WGS) entry which is preliminary data.</text>
</comment>
<accession>A0ABR0E0T7</accession>
<dbReference type="EMBL" id="JAXOVC010000013">
    <property type="protein sequence ID" value="KAK4494773.1"/>
    <property type="molecule type" value="Genomic_DNA"/>
</dbReference>
<proteinExistence type="predicted"/>
<feature type="region of interest" description="Disordered" evidence="1">
    <location>
        <begin position="26"/>
        <end position="161"/>
    </location>
</feature>
<keyword evidence="2" id="KW-0732">Signal</keyword>
<dbReference type="Proteomes" id="UP001305779">
    <property type="component" value="Unassembled WGS sequence"/>
</dbReference>
<feature type="compositionally biased region" description="Low complexity" evidence="1">
    <location>
        <begin position="115"/>
        <end position="132"/>
    </location>
</feature>
<evidence type="ECO:0000256" key="1">
    <source>
        <dbReference type="SAM" id="MobiDB-lite"/>
    </source>
</evidence>
<feature type="compositionally biased region" description="Gly residues" evidence="1">
    <location>
        <begin position="99"/>
        <end position="109"/>
    </location>
</feature>
<feature type="compositionally biased region" description="Low complexity" evidence="1">
    <location>
        <begin position="26"/>
        <end position="38"/>
    </location>
</feature>
<evidence type="ECO:0000256" key="2">
    <source>
        <dbReference type="SAM" id="SignalP"/>
    </source>
</evidence>
<sequence>MLTPSLLITGLAALVAADKQNNPGYYNQGNQGNWPQGGSYQPQQFGGGNGDPRLLQGGSRQFGQDPRLLQGGGNWPQGGGVWPQQNGLPTNQQQQQQQQGGGGSPGGGFFPPTPQNQQQQQQQQNTDPNDGGFFPPTPNNQQQQQQQSNSGGSQQQQQQQQITLNINTAPTAQDPHYQKPDVHLNQLTPYSADCTQLGFDPDIDVTIINIDIQQVQCQAFGDPQGQQPVGGIFGYENPCDLGEEPVRVESILCSVHDGCNDGC</sequence>
<name>A0ABR0E0T7_ZASCE</name>
<feature type="compositionally biased region" description="Low complexity" evidence="1">
    <location>
        <begin position="139"/>
        <end position="161"/>
    </location>
</feature>